<dbReference type="RefSeq" id="WP_241711879.1">
    <property type="nucleotide sequence ID" value="NZ_JALBUF010000001.1"/>
</dbReference>
<keyword evidence="5 6" id="KW-0472">Membrane</keyword>
<evidence type="ECO:0000256" key="3">
    <source>
        <dbReference type="ARBA" id="ARBA00022692"/>
    </source>
</evidence>
<evidence type="ECO:0000313" key="8">
    <source>
        <dbReference type="Proteomes" id="UP001139263"/>
    </source>
</evidence>
<name>A0A9X2ACF9_9BACL</name>
<keyword evidence="2" id="KW-1003">Cell membrane</keyword>
<feature type="transmembrane region" description="Helical" evidence="6">
    <location>
        <begin position="6"/>
        <end position="35"/>
    </location>
</feature>
<evidence type="ECO:0000256" key="1">
    <source>
        <dbReference type="ARBA" id="ARBA00004651"/>
    </source>
</evidence>
<dbReference type="EMBL" id="JALBUF010000001">
    <property type="protein sequence ID" value="MCI0182275.1"/>
    <property type="molecule type" value="Genomic_DNA"/>
</dbReference>
<gene>
    <name evidence="7" type="ORF">MM817_00534</name>
</gene>
<evidence type="ECO:0000256" key="2">
    <source>
        <dbReference type="ARBA" id="ARBA00022475"/>
    </source>
</evidence>
<reference evidence="7" key="1">
    <citation type="submission" date="2022-03" db="EMBL/GenBank/DDBJ databases">
        <title>Draft Genome Sequence of Firmicute Strain S0AB, a Heterotrophic Iron/Sulfur-Oxidizing Extreme Acidophile.</title>
        <authorList>
            <person name="Vergara E."/>
            <person name="Pakostova E."/>
            <person name="Johnson D.B."/>
            <person name="Holmes D.S."/>
        </authorList>
    </citation>
    <scope>NUCLEOTIDE SEQUENCE</scope>
    <source>
        <strain evidence="7">S0AB</strain>
    </source>
</reference>
<dbReference type="GO" id="GO:0005886">
    <property type="term" value="C:plasma membrane"/>
    <property type="evidence" value="ECO:0007669"/>
    <property type="project" value="UniProtKB-SubCell"/>
</dbReference>
<dbReference type="AlphaFoldDB" id="A0A9X2ACF9"/>
<evidence type="ECO:0008006" key="9">
    <source>
        <dbReference type="Google" id="ProtNLM"/>
    </source>
</evidence>
<feature type="transmembrane region" description="Helical" evidence="6">
    <location>
        <begin position="87"/>
        <end position="106"/>
    </location>
</feature>
<accession>A0A9X2ACF9</accession>
<comment type="subcellular location">
    <subcellularLocation>
        <location evidence="1">Cell membrane</location>
        <topology evidence="1">Multi-pass membrane protein</topology>
    </subcellularLocation>
</comment>
<sequence>MTAQQFFGLGIVTLWHPVVLVESLVIQALYIWIVVGSGRRFFTHSQAASPGQITRFLAGMWIFYLAFGSPIDYLADHLLFSNYMLQNILEMIAMTPLLLSGLPAWLMEPIVQPIVQTKTYKLVSKPFIRALTFNVVFVVFHLPPVFNQTLLHPGLHVFEHFVFFLIAIFLWMPIVSQTPLVARLRPAAQVVYIFFAGNLLMPLIILLLFTQYPFYSFYLQVPRVFGTTVLGDQQLGLIVMLVGMLIPFFSLGVYAYSRYDNALLYR</sequence>
<comment type="caution">
    <text evidence="7">The sequence shown here is derived from an EMBL/GenBank/DDBJ whole genome shotgun (WGS) entry which is preliminary data.</text>
</comment>
<feature type="transmembrane region" description="Helical" evidence="6">
    <location>
        <begin position="56"/>
        <end position="75"/>
    </location>
</feature>
<dbReference type="Pfam" id="PF09678">
    <property type="entry name" value="Caa3_CtaG"/>
    <property type="match status" value="1"/>
</dbReference>
<keyword evidence="8" id="KW-1185">Reference proteome</keyword>
<proteinExistence type="predicted"/>
<evidence type="ECO:0000256" key="4">
    <source>
        <dbReference type="ARBA" id="ARBA00022989"/>
    </source>
</evidence>
<dbReference type="InterPro" id="IPR019108">
    <property type="entry name" value="Caa3_assmbl_CtaG-rel"/>
</dbReference>
<dbReference type="Proteomes" id="UP001139263">
    <property type="component" value="Unassembled WGS sequence"/>
</dbReference>
<keyword evidence="4 6" id="KW-1133">Transmembrane helix</keyword>
<organism evidence="7 8">
    <name type="scientific">Sulfoacidibacillus ferrooxidans</name>
    <dbReference type="NCBI Taxonomy" id="2005001"/>
    <lineage>
        <taxon>Bacteria</taxon>
        <taxon>Bacillati</taxon>
        <taxon>Bacillota</taxon>
        <taxon>Bacilli</taxon>
        <taxon>Bacillales</taxon>
        <taxon>Alicyclobacillaceae</taxon>
        <taxon>Sulfoacidibacillus</taxon>
    </lineage>
</organism>
<feature type="transmembrane region" description="Helical" evidence="6">
    <location>
        <begin position="235"/>
        <end position="256"/>
    </location>
</feature>
<protein>
    <recommendedName>
        <fullName evidence="9">Cytochrome c oxidase assembly protein</fullName>
    </recommendedName>
</protein>
<feature type="transmembrane region" description="Helical" evidence="6">
    <location>
        <begin position="158"/>
        <end position="178"/>
    </location>
</feature>
<keyword evidence="3 6" id="KW-0812">Transmembrane</keyword>
<evidence type="ECO:0000256" key="5">
    <source>
        <dbReference type="ARBA" id="ARBA00023136"/>
    </source>
</evidence>
<feature type="transmembrane region" description="Helical" evidence="6">
    <location>
        <begin position="190"/>
        <end position="215"/>
    </location>
</feature>
<feature type="transmembrane region" description="Helical" evidence="6">
    <location>
        <begin position="127"/>
        <end position="146"/>
    </location>
</feature>
<evidence type="ECO:0000313" key="7">
    <source>
        <dbReference type="EMBL" id="MCI0182275.1"/>
    </source>
</evidence>
<evidence type="ECO:0000256" key="6">
    <source>
        <dbReference type="SAM" id="Phobius"/>
    </source>
</evidence>